<accession>A0AAW0HJ50</accession>
<name>A0AAW0HJ50_MYOGA</name>
<dbReference type="AlphaFoldDB" id="A0AAW0HJ50"/>
<dbReference type="Proteomes" id="UP001488838">
    <property type="component" value="Unassembled WGS sequence"/>
</dbReference>
<keyword evidence="2" id="KW-1185">Reference proteome</keyword>
<sequence length="94" mass="9874">MKTHSHLTPAGLLGWGTAFVITQSHHPVQQERQEQAAGLVVIPKPGQFSRWDCSVAAALLLPGSPGHVWTEGVTDDNGAMSCAGTTCRRQAAAA</sequence>
<reference evidence="1 2" key="1">
    <citation type="journal article" date="2023" name="bioRxiv">
        <title>Conserved and derived expression patterns and positive selection on dental genes reveal complex evolutionary context of ever-growing rodent molars.</title>
        <authorList>
            <person name="Calamari Z.T."/>
            <person name="Song A."/>
            <person name="Cohen E."/>
            <person name="Akter M."/>
            <person name="Roy R.D."/>
            <person name="Hallikas O."/>
            <person name="Christensen M.M."/>
            <person name="Li P."/>
            <person name="Marangoni P."/>
            <person name="Jernvall J."/>
            <person name="Klein O.D."/>
        </authorList>
    </citation>
    <scope>NUCLEOTIDE SEQUENCE [LARGE SCALE GENOMIC DNA]</scope>
    <source>
        <strain evidence="1">V071</strain>
    </source>
</reference>
<gene>
    <name evidence="1" type="ORF">U0070_017451</name>
</gene>
<dbReference type="EMBL" id="JBBHLL010000476">
    <property type="protein sequence ID" value="KAK7802117.1"/>
    <property type="molecule type" value="Genomic_DNA"/>
</dbReference>
<proteinExistence type="predicted"/>
<feature type="non-terminal residue" evidence="1">
    <location>
        <position position="94"/>
    </location>
</feature>
<evidence type="ECO:0000313" key="2">
    <source>
        <dbReference type="Proteomes" id="UP001488838"/>
    </source>
</evidence>
<protein>
    <submittedName>
        <fullName evidence="1">Uncharacterized protein</fullName>
    </submittedName>
</protein>
<organism evidence="1 2">
    <name type="scientific">Myodes glareolus</name>
    <name type="common">Bank vole</name>
    <name type="synonym">Clethrionomys glareolus</name>
    <dbReference type="NCBI Taxonomy" id="447135"/>
    <lineage>
        <taxon>Eukaryota</taxon>
        <taxon>Metazoa</taxon>
        <taxon>Chordata</taxon>
        <taxon>Craniata</taxon>
        <taxon>Vertebrata</taxon>
        <taxon>Euteleostomi</taxon>
        <taxon>Mammalia</taxon>
        <taxon>Eutheria</taxon>
        <taxon>Euarchontoglires</taxon>
        <taxon>Glires</taxon>
        <taxon>Rodentia</taxon>
        <taxon>Myomorpha</taxon>
        <taxon>Muroidea</taxon>
        <taxon>Cricetidae</taxon>
        <taxon>Arvicolinae</taxon>
        <taxon>Myodes</taxon>
    </lineage>
</organism>
<comment type="caution">
    <text evidence="1">The sequence shown here is derived from an EMBL/GenBank/DDBJ whole genome shotgun (WGS) entry which is preliminary data.</text>
</comment>
<evidence type="ECO:0000313" key="1">
    <source>
        <dbReference type="EMBL" id="KAK7802117.1"/>
    </source>
</evidence>